<name>A0A4Y2JXE9_ARAVE</name>
<dbReference type="EMBL" id="BGPR01003946">
    <property type="protein sequence ID" value="GBM94188.1"/>
    <property type="molecule type" value="Genomic_DNA"/>
</dbReference>
<protein>
    <submittedName>
        <fullName evidence="1">Uncharacterized protein</fullName>
    </submittedName>
</protein>
<dbReference type="AlphaFoldDB" id="A0A4Y2JXE9"/>
<reference evidence="1 2" key="1">
    <citation type="journal article" date="2019" name="Sci. Rep.">
        <title>Orb-weaving spider Araneus ventricosus genome elucidates the spidroin gene catalogue.</title>
        <authorList>
            <person name="Kono N."/>
            <person name="Nakamura H."/>
            <person name="Ohtoshi R."/>
            <person name="Moran D.A.P."/>
            <person name="Shinohara A."/>
            <person name="Yoshida Y."/>
            <person name="Fujiwara M."/>
            <person name="Mori M."/>
            <person name="Tomita M."/>
            <person name="Arakawa K."/>
        </authorList>
    </citation>
    <scope>NUCLEOTIDE SEQUENCE [LARGE SCALE GENOMIC DNA]</scope>
</reference>
<keyword evidence="2" id="KW-1185">Reference proteome</keyword>
<organism evidence="1 2">
    <name type="scientific">Araneus ventricosus</name>
    <name type="common">Orbweaver spider</name>
    <name type="synonym">Epeira ventricosa</name>
    <dbReference type="NCBI Taxonomy" id="182803"/>
    <lineage>
        <taxon>Eukaryota</taxon>
        <taxon>Metazoa</taxon>
        <taxon>Ecdysozoa</taxon>
        <taxon>Arthropoda</taxon>
        <taxon>Chelicerata</taxon>
        <taxon>Arachnida</taxon>
        <taxon>Araneae</taxon>
        <taxon>Araneomorphae</taxon>
        <taxon>Entelegynae</taxon>
        <taxon>Araneoidea</taxon>
        <taxon>Araneidae</taxon>
        <taxon>Araneus</taxon>
    </lineage>
</organism>
<dbReference type="Proteomes" id="UP000499080">
    <property type="component" value="Unassembled WGS sequence"/>
</dbReference>
<evidence type="ECO:0000313" key="2">
    <source>
        <dbReference type="Proteomes" id="UP000499080"/>
    </source>
</evidence>
<comment type="caution">
    <text evidence="1">The sequence shown here is derived from an EMBL/GenBank/DDBJ whole genome shotgun (WGS) entry which is preliminary data.</text>
</comment>
<evidence type="ECO:0000313" key="1">
    <source>
        <dbReference type="EMBL" id="GBM94188.1"/>
    </source>
</evidence>
<accession>A0A4Y2JXE9</accession>
<proteinExistence type="predicted"/>
<gene>
    <name evidence="1" type="ORF">AVEN_100407_1</name>
</gene>
<sequence>MLKQIRLKTTFRLSGFSLVISASRSEATRGYFGTDIVGLNRGQMTRTTPEVPPPLQTSAPHQWEEPSKRGSLYLRCTPAASRRVYFCSPSTVAMDKS</sequence>